<dbReference type="Proteomes" id="UP001500908">
    <property type="component" value="Unassembled WGS sequence"/>
</dbReference>
<dbReference type="Pfam" id="PF20062">
    <property type="entry name" value="DUF6461"/>
    <property type="match status" value="1"/>
</dbReference>
<comment type="caution">
    <text evidence="1">The sequence shown here is derived from an EMBL/GenBank/DDBJ whole genome shotgun (WGS) entry which is preliminary data.</text>
</comment>
<proteinExistence type="predicted"/>
<sequence>MSAAIPHDYAWFHETQPDLAEAYCMSYVKGVSKAEALRRLGAEERLLRSLPIAEAVEACLCGEDPPPQTAHAFHVDGWSVLVEPTGCQACRPERYRALSAGTELVSLRVVMDHRYEFRWVVDGVLRTLFDARSPQIRRGTDPDALNAHMSAVGLEPEGVHPGPEDPGAAVLALAERVTGARVRPGHLAGPLLGAQLDAGAPLASG</sequence>
<evidence type="ECO:0000313" key="2">
    <source>
        <dbReference type="Proteomes" id="UP001500908"/>
    </source>
</evidence>
<evidence type="ECO:0000313" key="1">
    <source>
        <dbReference type="EMBL" id="GAA3735329.1"/>
    </source>
</evidence>
<dbReference type="EMBL" id="BAABDD010000005">
    <property type="protein sequence ID" value="GAA3735329.1"/>
    <property type="molecule type" value="Genomic_DNA"/>
</dbReference>
<reference evidence="2" key="1">
    <citation type="journal article" date="2019" name="Int. J. Syst. Evol. Microbiol.">
        <title>The Global Catalogue of Microorganisms (GCM) 10K type strain sequencing project: providing services to taxonomists for standard genome sequencing and annotation.</title>
        <authorList>
            <consortium name="The Broad Institute Genomics Platform"/>
            <consortium name="The Broad Institute Genome Sequencing Center for Infectious Disease"/>
            <person name="Wu L."/>
            <person name="Ma J."/>
        </authorList>
    </citation>
    <scope>NUCLEOTIDE SEQUENCE [LARGE SCALE GENOMIC DNA]</scope>
    <source>
        <strain evidence="2">JCM 17137</strain>
    </source>
</reference>
<keyword evidence="2" id="KW-1185">Reference proteome</keyword>
<protein>
    <submittedName>
        <fullName evidence="1">Uncharacterized protein</fullName>
    </submittedName>
</protein>
<dbReference type="RefSeq" id="WP_344968668.1">
    <property type="nucleotide sequence ID" value="NZ_BAABDD010000005.1"/>
</dbReference>
<accession>A0ABP7FDB1</accession>
<gene>
    <name evidence="1" type="ORF">GCM10022402_14400</name>
</gene>
<organism evidence="1 2">
    <name type="scientific">Salinactinospora qingdaonensis</name>
    <dbReference type="NCBI Taxonomy" id="702744"/>
    <lineage>
        <taxon>Bacteria</taxon>
        <taxon>Bacillati</taxon>
        <taxon>Actinomycetota</taxon>
        <taxon>Actinomycetes</taxon>
        <taxon>Streptosporangiales</taxon>
        <taxon>Nocardiopsidaceae</taxon>
        <taxon>Salinactinospora</taxon>
    </lineage>
</organism>
<dbReference type="InterPro" id="IPR045592">
    <property type="entry name" value="DUF6461"/>
</dbReference>
<name>A0ABP7FDB1_9ACTN</name>